<dbReference type="PANTHER" id="PTHR44591:SF20">
    <property type="entry name" value="PROTEIN PILH"/>
    <property type="match status" value="1"/>
</dbReference>
<dbReference type="PROSITE" id="PS50110">
    <property type="entry name" value="RESPONSE_REGULATORY"/>
    <property type="match status" value="1"/>
</dbReference>
<reference evidence="4 5" key="1">
    <citation type="submission" date="2020-08" db="EMBL/GenBank/DDBJ databases">
        <title>The Agave Microbiome: Exploring the role of microbial communities in plant adaptations to desert environments.</title>
        <authorList>
            <person name="Partida-Martinez L.P."/>
        </authorList>
    </citation>
    <scope>NUCLEOTIDE SEQUENCE [LARGE SCALE GENOMIC DNA]</scope>
    <source>
        <strain evidence="4 5">AT3.2</strain>
    </source>
</reference>
<dbReference type="Pfam" id="PF00072">
    <property type="entry name" value="Response_reg"/>
    <property type="match status" value="1"/>
</dbReference>
<organism evidence="4 5">
    <name type="scientific">Massilia aurea</name>
    <dbReference type="NCBI Taxonomy" id="373040"/>
    <lineage>
        <taxon>Bacteria</taxon>
        <taxon>Pseudomonadati</taxon>
        <taxon>Pseudomonadota</taxon>
        <taxon>Betaproteobacteria</taxon>
        <taxon>Burkholderiales</taxon>
        <taxon>Oxalobacteraceae</taxon>
        <taxon>Telluria group</taxon>
        <taxon>Massilia</taxon>
    </lineage>
</organism>
<dbReference type="InterPro" id="IPR001789">
    <property type="entry name" value="Sig_transdc_resp-reg_receiver"/>
</dbReference>
<dbReference type="Gene3D" id="3.40.50.2300">
    <property type="match status" value="1"/>
</dbReference>
<sequence length="132" mass="14216">MAIQKILIVDDSPTERLYLTDILVKNGFTVCTAVSGDEAIERIRAERPQLILMDVVMPGTNGFQVTRAISRDPELAALPIIICSSKDQETDRIWGMRQGAKEYLVKPVDPARLLAAIAALAVPGDAAGGVKA</sequence>
<comment type="caution">
    <text evidence="4">The sequence shown here is derived from an EMBL/GenBank/DDBJ whole genome shotgun (WGS) entry which is preliminary data.</text>
</comment>
<evidence type="ECO:0000313" key="5">
    <source>
        <dbReference type="Proteomes" id="UP000540787"/>
    </source>
</evidence>
<dbReference type="RefSeq" id="WP_370660854.1">
    <property type="nucleotide sequence ID" value="NZ_JACHBX010000004.1"/>
</dbReference>
<dbReference type="SMART" id="SM00448">
    <property type="entry name" value="REC"/>
    <property type="match status" value="1"/>
</dbReference>
<feature type="modified residue" description="4-aspartylphosphate" evidence="2">
    <location>
        <position position="54"/>
    </location>
</feature>
<dbReference type="GO" id="GO:0000160">
    <property type="term" value="P:phosphorelay signal transduction system"/>
    <property type="evidence" value="ECO:0007669"/>
    <property type="project" value="InterPro"/>
</dbReference>
<dbReference type="SUPFAM" id="SSF52172">
    <property type="entry name" value="CheY-like"/>
    <property type="match status" value="1"/>
</dbReference>
<name>A0A7W9X3L3_9BURK</name>
<evidence type="ECO:0000259" key="3">
    <source>
        <dbReference type="PROSITE" id="PS50110"/>
    </source>
</evidence>
<keyword evidence="1 2" id="KW-0597">Phosphoprotein</keyword>
<dbReference type="InterPro" id="IPR050595">
    <property type="entry name" value="Bact_response_regulator"/>
</dbReference>
<dbReference type="Proteomes" id="UP000540787">
    <property type="component" value="Unassembled WGS sequence"/>
</dbReference>
<gene>
    <name evidence="4" type="ORF">HD842_003831</name>
</gene>
<proteinExistence type="predicted"/>
<evidence type="ECO:0000256" key="1">
    <source>
        <dbReference type="ARBA" id="ARBA00022553"/>
    </source>
</evidence>
<evidence type="ECO:0000313" key="4">
    <source>
        <dbReference type="EMBL" id="MBB6135664.1"/>
    </source>
</evidence>
<feature type="domain" description="Response regulatory" evidence="3">
    <location>
        <begin position="5"/>
        <end position="121"/>
    </location>
</feature>
<dbReference type="AlphaFoldDB" id="A0A7W9X3L3"/>
<dbReference type="PANTHER" id="PTHR44591">
    <property type="entry name" value="STRESS RESPONSE REGULATOR PROTEIN 1"/>
    <property type="match status" value="1"/>
</dbReference>
<dbReference type="EMBL" id="JACHBX010000004">
    <property type="protein sequence ID" value="MBB6135664.1"/>
    <property type="molecule type" value="Genomic_DNA"/>
</dbReference>
<keyword evidence="5" id="KW-1185">Reference proteome</keyword>
<evidence type="ECO:0000256" key="2">
    <source>
        <dbReference type="PROSITE-ProRule" id="PRU00169"/>
    </source>
</evidence>
<dbReference type="InterPro" id="IPR011006">
    <property type="entry name" value="CheY-like_superfamily"/>
</dbReference>
<protein>
    <submittedName>
        <fullName evidence="4">Twitching motility two-component system response regulator PilH</fullName>
    </submittedName>
</protein>
<accession>A0A7W9X3L3</accession>